<name>A0A819NW94_9BILA</name>
<dbReference type="InterPro" id="IPR009667">
    <property type="entry name" value="DUF1258"/>
</dbReference>
<dbReference type="InterPro" id="IPR036983">
    <property type="entry name" value="AIM24_sf"/>
</dbReference>
<dbReference type="Pfam" id="PF06869">
    <property type="entry name" value="DUF1258"/>
    <property type="match status" value="1"/>
</dbReference>
<dbReference type="PANTHER" id="PTHR43657:SF1">
    <property type="entry name" value="ALTERED INHERITANCE OF MITOCHONDRIA PROTEIN 24, MITOCHONDRIAL"/>
    <property type="match status" value="1"/>
</dbReference>
<comment type="caution">
    <text evidence="1">The sequence shown here is derived from an EMBL/GenBank/DDBJ whole genome shotgun (WGS) entry which is preliminary data.</text>
</comment>
<reference evidence="1" key="1">
    <citation type="submission" date="2021-02" db="EMBL/GenBank/DDBJ databases">
        <authorList>
            <person name="Nowell W R."/>
        </authorList>
    </citation>
    <scope>NUCLEOTIDE SEQUENCE</scope>
</reference>
<dbReference type="SUPFAM" id="SSF51219">
    <property type="entry name" value="TRAP-like"/>
    <property type="match status" value="1"/>
</dbReference>
<keyword evidence="2" id="KW-1185">Reference proteome</keyword>
<evidence type="ECO:0000313" key="2">
    <source>
        <dbReference type="Proteomes" id="UP000663866"/>
    </source>
</evidence>
<evidence type="ECO:0008006" key="3">
    <source>
        <dbReference type="Google" id="ProtNLM"/>
    </source>
</evidence>
<dbReference type="InterPro" id="IPR002838">
    <property type="entry name" value="AIM24"/>
</dbReference>
<proteinExistence type="predicted"/>
<gene>
    <name evidence="1" type="ORF">OVN521_LOCUS15251</name>
</gene>
<accession>A0A819NW94</accession>
<dbReference type="Pfam" id="PF01987">
    <property type="entry name" value="AIM24"/>
    <property type="match status" value="1"/>
</dbReference>
<dbReference type="InterPro" id="IPR016031">
    <property type="entry name" value="Trp_RNA-bd_attenuator-like_dom"/>
</dbReference>
<dbReference type="AlphaFoldDB" id="A0A819NW94"/>
<protein>
    <recommendedName>
        <fullName evidence="3">Altered inheritance of mitochondria protein 24, mitochondrial</fullName>
    </recommendedName>
</protein>
<dbReference type="NCBIfam" id="TIGR00266">
    <property type="entry name" value="TIGR00266 family protein"/>
    <property type="match status" value="1"/>
</dbReference>
<feature type="non-terminal residue" evidence="1">
    <location>
        <position position="1"/>
    </location>
</feature>
<evidence type="ECO:0000313" key="1">
    <source>
        <dbReference type="EMBL" id="CAF4004576.1"/>
    </source>
</evidence>
<dbReference type="PANTHER" id="PTHR43657">
    <property type="entry name" value="TRYPTOPHAN RNA-BINDING ATTENUATOR PROTEIN-LIKE PROTEIN"/>
    <property type="match status" value="1"/>
</dbReference>
<dbReference type="Gene3D" id="3.60.160.10">
    <property type="entry name" value="Mitochondrial biogenesis AIM24"/>
    <property type="match status" value="1"/>
</dbReference>
<organism evidence="1 2">
    <name type="scientific">Rotaria magnacalcarata</name>
    <dbReference type="NCBI Taxonomy" id="392030"/>
    <lineage>
        <taxon>Eukaryota</taxon>
        <taxon>Metazoa</taxon>
        <taxon>Spiralia</taxon>
        <taxon>Gnathifera</taxon>
        <taxon>Rotifera</taxon>
        <taxon>Eurotatoria</taxon>
        <taxon>Bdelloidea</taxon>
        <taxon>Philodinida</taxon>
        <taxon>Philodinidae</taxon>
        <taxon>Rotaria</taxon>
    </lineage>
</organism>
<sequence length="632" mass="71391">MAAAAAAAQPMASNSLADTVGQFNGGYYKIDHRDTNSVLWVTLQPNIPFYAQPGAMVSMSPEVTLKGKFKFSFKKMFTGGEMAQSTYTGPGEILLAPPIWGDIVPIELDGRTQWNVGKDGYLAMSHGVVKETKSQGLGKAMFSGEGLFVHRVSGVGVIFVTSLGAIVQRHLRQGEQWIVDNGHLVAWNCPYTIERAGGGIMSGMHAGEGLVCRFTGPGTVYIQTRNPEALSEWIASHASTSSLNFSNKNFRYMLTAFIRSNDIYKDKKLDEQIRIALAFAKEQYQNGLDVRRKIRQTKRHQDEAKLLEQYQSPPAQYSKCEMKEKGQLQIPITASVTAEEYLKAGVKTLCHDMIASEVVSIEDADTLEYYLQGSKSDSDSNIFNDDEDDDFIDTQDSLPDPNEARLHYFTNISTNKYCHNLTRFLRNANICKSQSNQLISLIKSVLPEPNFMPSSLEELLTMMNIEDLFTSRKVCISCRRKFSCNENTCKKCQSTDQTTIATIFDIDLCKILSSLLQRLSIYIQEYKEKFLDTDNSAMINDIPFRMLYKQLVENYPDENLISLIFHLDGISLVKSTKLKLWLFSASIVELPPKLRHRRFNMPLMSIWIGHTEPLINLWLHEIVNKLNYLKSQ</sequence>
<dbReference type="Proteomes" id="UP000663866">
    <property type="component" value="Unassembled WGS sequence"/>
</dbReference>
<dbReference type="EMBL" id="CAJOBG010002404">
    <property type="protein sequence ID" value="CAF4004576.1"/>
    <property type="molecule type" value="Genomic_DNA"/>
</dbReference>